<accession>A0ABD1Q0U4</accession>
<sequence>MNGKAHKVHLKSKIVVPADVLLAHEHCLASGISSSKNMSLLEIVISSNAGQVLYCLLHNLPLSGKASDLLIPSSTKAHVREGNFDTGVPTSLLKPIDRLETMESHPGYTLSVISQDNLTESRTSRSGMA</sequence>
<evidence type="ECO:0000313" key="1">
    <source>
        <dbReference type="EMBL" id="KAL2469484.1"/>
    </source>
</evidence>
<dbReference type="Proteomes" id="UP001604336">
    <property type="component" value="Unassembled WGS sequence"/>
</dbReference>
<gene>
    <name evidence="1" type="ORF">Adt_37620</name>
</gene>
<evidence type="ECO:0000313" key="2">
    <source>
        <dbReference type="Proteomes" id="UP001604336"/>
    </source>
</evidence>
<protein>
    <submittedName>
        <fullName evidence="1">Uncharacterized protein</fullName>
    </submittedName>
</protein>
<name>A0ABD1Q0U4_9LAMI</name>
<organism evidence="1 2">
    <name type="scientific">Abeliophyllum distichum</name>
    <dbReference type="NCBI Taxonomy" id="126358"/>
    <lineage>
        <taxon>Eukaryota</taxon>
        <taxon>Viridiplantae</taxon>
        <taxon>Streptophyta</taxon>
        <taxon>Embryophyta</taxon>
        <taxon>Tracheophyta</taxon>
        <taxon>Spermatophyta</taxon>
        <taxon>Magnoliopsida</taxon>
        <taxon>eudicotyledons</taxon>
        <taxon>Gunneridae</taxon>
        <taxon>Pentapetalae</taxon>
        <taxon>asterids</taxon>
        <taxon>lamiids</taxon>
        <taxon>Lamiales</taxon>
        <taxon>Oleaceae</taxon>
        <taxon>Forsythieae</taxon>
        <taxon>Abeliophyllum</taxon>
    </lineage>
</organism>
<dbReference type="EMBL" id="JBFOLK010000012">
    <property type="protein sequence ID" value="KAL2469484.1"/>
    <property type="molecule type" value="Genomic_DNA"/>
</dbReference>
<dbReference type="AlphaFoldDB" id="A0ABD1Q0U4"/>
<reference evidence="2" key="1">
    <citation type="submission" date="2024-07" db="EMBL/GenBank/DDBJ databases">
        <title>Two chromosome-level genome assemblies of Korean endemic species Abeliophyllum distichum and Forsythia ovata (Oleaceae).</title>
        <authorList>
            <person name="Jang H."/>
        </authorList>
    </citation>
    <scope>NUCLEOTIDE SEQUENCE [LARGE SCALE GENOMIC DNA]</scope>
</reference>
<comment type="caution">
    <text evidence="1">The sequence shown here is derived from an EMBL/GenBank/DDBJ whole genome shotgun (WGS) entry which is preliminary data.</text>
</comment>
<proteinExistence type="predicted"/>
<keyword evidence="2" id="KW-1185">Reference proteome</keyword>